<dbReference type="PROSITE" id="PS00455">
    <property type="entry name" value="AMP_BINDING"/>
    <property type="match status" value="1"/>
</dbReference>
<evidence type="ECO:0000313" key="4">
    <source>
        <dbReference type="Proteomes" id="UP000230002"/>
    </source>
</evidence>
<dbReference type="PANTHER" id="PTHR45527:SF1">
    <property type="entry name" value="FATTY ACID SYNTHASE"/>
    <property type="match status" value="1"/>
</dbReference>
<evidence type="ECO:0000256" key="1">
    <source>
        <dbReference type="ARBA" id="ARBA00023268"/>
    </source>
</evidence>
<dbReference type="STRING" id="1077348.A0A2G8RWT7"/>
<dbReference type="AlphaFoldDB" id="A0A2G8RWT7"/>
<dbReference type="GO" id="GO:0044550">
    <property type="term" value="P:secondary metabolite biosynthetic process"/>
    <property type="evidence" value="ECO:0007669"/>
    <property type="project" value="TreeGrafter"/>
</dbReference>
<dbReference type="Gene3D" id="3.40.50.12780">
    <property type="entry name" value="N-terminal domain of ligase-like"/>
    <property type="match status" value="1"/>
</dbReference>
<dbReference type="InterPro" id="IPR045851">
    <property type="entry name" value="AMP-bd_C_sf"/>
</dbReference>
<dbReference type="PRINTS" id="PR00154">
    <property type="entry name" value="AMPBINDING"/>
</dbReference>
<dbReference type="GO" id="GO:0005737">
    <property type="term" value="C:cytoplasm"/>
    <property type="evidence" value="ECO:0007669"/>
    <property type="project" value="TreeGrafter"/>
</dbReference>
<evidence type="ECO:0000259" key="2">
    <source>
        <dbReference type="Pfam" id="PF00501"/>
    </source>
</evidence>
<dbReference type="InterPro" id="IPR020459">
    <property type="entry name" value="AMP-binding"/>
</dbReference>
<dbReference type="Proteomes" id="UP000230002">
    <property type="component" value="Unassembled WGS sequence"/>
</dbReference>
<keyword evidence="4" id="KW-1185">Reference proteome</keyword>
<dbReference type="Gene3D" id="3.30.300.30">
    <property type="match status" value="1"/>
</dbReference>
<dbReference type="SUPFAM" id="SSF56801">
    <property type="entry name" value="Acetyl-CoA synthetase-like"/>
    <property type="match status" value="1"/>
</dbReference>
<dbReference type="EMBL" id="AYKW01000045">
    <property type="protein sequence ID" value="PIL25981.1"/>
    <property type="molecule type" value="Genomic_DNA"/>
</dbReference>
<dbReference type="PANTHER" id="PTHR45527">
    <property type="entry name" value="NONRIBOSOMAL PEPTIDE SYNTHETASE"/>
    <property type="match status" value="1"/>
</dbReference>
<gene>
    <name evidence="3" type="ORF">GSI_11735</name>
</gene>
<evidence type="ECO:0000313" key="3">
    <source>
        <dbReference type="EMBL" id="PIL25981.1"/>
    </source>
</evidence>
<dbReference type="GO" id="GO:0031177">
    <property type="term" value="F:phosphopantetheine binding"/>
    <property type="evidence" value="ECO:0007669"/>
    <property type="project" value="TreeGrafter"/>
</dbReference>
<dbReference type="InterPro" id="IPR020845">
    <property type="entry name" value="AMP-binding_CS"/>
</dbReference>
<dbReference type="InterPro" id="IPR000873">
    <property type="entry name" value="AMP-dep_synth/lig_dom"/>
</dbReference>
<proteinExistence type="predicted"/>
<protein>
    <submittedName>
        <fullName evidence="3">Transporter</fullName>
    </submittedName>
</protein>
<dbReference type="InterPro" id="IPR042099">
    <property type="entry name" value="ANL_N_sf"/>
</dbReference>
<dbReference type="GO" id="GO:0043041">
    <property type="term" value="P:amino acid activation for nonribosomal peptide biosynthetic process"/>
    <property type="evidence" value="ECO:0007669"/>
    <property type="project" value="TreeGrafter"/>
</dbReference>
<feature type="domain" description="AMP-dependent synthetase/ligase" evidence="2">
    <location>
        <begin position="113"/>
        <end position="448"/>
    </location>
</feature>
<reference evidence="3 4" key="1">
    <citation type="journal article" date="2015" name="Sci. Rep.">
        <title>Chromosome-level genome map provides insights into diverse defense mechanisms in the medicinal fungus Ganoderma sinense.</title>
        <authorList>
            <person name="Zhu Y."/>
            <person name="Xu J."/>
            <person name="Sun C."/>
            <person name="Zhou S."/>
            <person name="Xu H."/>
            <person name="Nelson D.R."/>
            <person name="Qian J."/>
            <person name="Song J."/>
            <person name="Luo H."/>
            <person name="Xiang L."/>
            <person name="Li Y."/>
            <person name="Xu Z."/>
            <person name="Ji A."/>
            <person name="Wang L."/>
            <person name="Lu S."/>
            <person name="Hayward A."/>
            <person name="Sun W."/>
            <person name="Li X."/>
            <person name="Schwartz D.C."/>
            <person name="Wang Y."/>
            <person name="Chen S."/>
        </authorList>
    </citation>
    <scope>NUCLEOTIDE SEQUENCE [LARGE SCALE GENOMIC DNA]</scope>
    <source>
        <strain evidence="3 4">ZZ0214-1</strain>
    </source>
</reference>
<dbReference type="Pfam" id="PF00501">
    <property type="entry name" value="AMP-binding"/>
    <property type="match status" value="1"/>
</dbReference>
<accession>A0A2G8RWT7</accession>
<sequence length="585" mass="64064">MGSIPHREPEATSPLIHRPRSLPKHVLSFCWESVLALPSHYFTYFIRRIGLEAAYGVLCSALGIHSIARPDRRVQGDYPSRELGQGHQDPRLSVVHGLRHPPISQSICDFLDVHASVSPTSIAVQDVQGGQLTYDTLRAHSVRLARCLQEFGVRRGSRVCLVVERSSAFLVALFAVLRVGAAYIPLDGANIPPGVLKDVVDDAQPTVILVSKAHTSRHGRGEGSWYCIEDLLCAKEDEDVGFQFGNDYARPEDPAYIIFTSGTTGRPKGVMVSHSNVVNLVCQAPGNLGIRPGTKVAQLLNVAFDMCAWEVFSCILNGGSLYLRGPRRRDWIKVMKTVDVLICTPSILEPHDAEEYPNLKVIATAGEPCTKELLERWSNKVDFYNSCGPTEVTIVNTMDLHRSGADVTIGYPTPNNSVYVLDSELRPVPRGEIGVMWAGGAGISLGYLNLPELTKTRGMMYNTGDLGRLRADGKFDHRGRVDDQVKFKGFRVELDGVSAAMHSCPGITSACALLIDGELHGFYAPDLVPATAVLKKTMALQPRYAVPTRYLALSVLPLTANGKVDKRKLRDIGEDPNTQFEMPSG</sequence>
<organism evidence="3 4">
    <name type="scientific">Ganoderma sinense ZZ0214-1</name>
    <dbReference type="NCBI Taxonomy" id="1077348"/>
    <lineage>
        <taxon>Eukaryota</taxon>
        <taxon>Fungi</taxon>
        <taxon>Dikarya</taxon>
        <taxon>Basidiomycota</taxon>
        <taxon>Agaricomycotina</taxon>
        <taxon>Agaricomycetes</taxon>
        <taxon>Polyporales</taxon>
        <taxon>Polyporaceae</taxon>
        <taxon>Ganoderma</taxon>
    </lineage>
</organism>
<name>A0A2G8RWT7_9APHY</name>
<keyword evidence="1" id="KW-0511">Multifunctional enzyme</keyword>
<comment type="caution">
    <text evidence="3">The sequence shown here is derived from an EMBL/GenBank/DDBJ whole genome shotgun (WGS) entry which is preliminary data.</text>
</comment>
<dbReference type="OrthoDB" id="416786at2759"/>